<sequence>MGTVLKMLLDERHLASHKDFCAEYRKHAAELDSAAARADAPSRAQFYNWMSGEMKGLPQNHHRRVLARMFPGWSIHALFSMANAAAASPHPAHDDPVDDGLGAFLGAEMVDRGVTLVVPSFELATSSVEALAAAGIPRQHIFSKRASVFNAAHRIDVPIALAENDVRGMLHVMAMVQHHDGIAVDIQSDRDVVSSPDRPYVSFGLSSNDCTHMYLETTRDPLFTIKDNPPSAGGYLEYLELADGNSYSSDDNRNIGLIARVRPAPQLHPDRYWFFCAGLGPYGTTGASWYLAKHWAGLQDQAADREFAAVVTVRTYSEQTAALEHLLTR</sequence>
<protein>
    <submittedName>
        <fullName evidence="1">Uncharacterized protein</fullName>
    </submittedName>
</protein>
<accession>A0ABS0D1M8</accession>
<gene>
    <name evidence="1" type="ORF">IU459_35260</name>
</gene>
<organism evidence="1 2">
    <name type="scientific">Nocardia amamiensis</name>
    <dbReference type="NCBI Taxonomy" id="404578"/>
    <lineage>
        <taxon>Bacteria</taxon>
        <taxon>Bacillati</taxon>
        <taxon>Actinomycetota</taxon>
        <taxon>Actinomycetes</taxon>
        <taxon>Mycobacteriales</taxon>
        <taxon>Nocardiaceae</taxon>
        <taxon>Nocardia</taxon>
    </lineage>
</organism>
<evidence type="ECO:0000313" key="2">
    <source>
        <dbReference type="Proteomes" id="UP000702209"/>
    </source>
</evidence>
<dbReference type="EMBL" id="JADLQX010000055">
    <property type="protein sequence ID" value="MBF6302755.1"/>
    <property type="molecule type" value="Genomic_DNA"/>
</dbReference>
<dbReference type="Proteomes" id="UP000702209">
    <property type="component" value="Unassembled WGS sequence"/>
</dbReference>
<proteinExistence type="predicted"/>
<dbReference type="RefSeq" id="WP_195133933.1">
    <property type="nucleotide sequence ID" value="NZ_JADLQX010000055.1"/>
</dbReference>
<name>A0ABS0D1M8_9NOCA</name>
<comment type="caution">
    <text evidence="1">The sequence shown here is derived from an EMBL/GenBank/DDBJ whole genome shotgun (WGS) entry which is preliminary data.</text>
</comment>
<evidence type="ECO:0000313" key="1">
    <source>
        <dbReference type="EMBL" id="MBF6302755.1"/>
    </source>
</evidence>
<keyword evidence="2" id="KW-1185">Reference proteome</keyword>
<reference evidence="1 2" key="1">
    <citation type="submission" date="2020-10" db="EMBL/GenBank/DDBJ databases">
        <title>Identification of Nocardia species via Next-generation sequencing and recognition of intraspecies genetic diversity.</title>
        <authorList>
            <person name="Li P."/>
            <person name="Li P."/>
            <person name="Lu B."/>
        </authorList>
    </citation>
    <scope>NUCLEOTIDE SEQUENCE [LARGE SCALE GENOMIC DNA]</scope>
    <source>
        <strain evidence="1 2">BJ06-0157</strain>
    </source>
</reference>